<evidence type="ECO:0000313" key="11">
    <source>
        <dbReference type="Proteomes" id="UP000054709"/>
    </source>
</evidence>
<keyword evidence="4" id="KW-0067">ATP-binding</keyword>
<evidence type="ECO:0000256" key="6">
    <source>
        <dbReference type="ARBA" id="ARBA00023136"/>
    </source>
</evidence>
<dbReference type="InterPro" id="IPR017871">
    <property type="entry name" value="ABC_transporter-like_CS"/>
</dbReference>
<dbReference type="PROSITE" id="PS50893">
    <property type="entry name" value="ABC_TRANSPORTER_2"/>
    <property type="match status" value="1"/>
</dbReference>
<dbReference type="SUPFAM" id="SSF90123">
    <property type="entry name" value="ABC transporter transmembrane region"/>
    <property type="match status" value="1"/>
</dbReference>
<evidence type="ECO:0000256" key="5">
    <source>
        <dbReference type="ARBA" id="ARBA00022989"/>
    </source>
</evidence>
<dbReference type="PROSITE" id="PS50929">
    <property type="entry name" value="ABC_TM1F"/>
    <property type="match status" value="1"/>
</dbReference>
<dbReference type="PANTHER" id="PTHR24221">
    <property type="entry name" value="ATP-BINDING CASSETTE SUB-FAMILY B"/>
    <property type="match status" value="1"/>
</dbReference>
<dbReference type="OrthoDB" id="9806127at2"/>
<evidence type="ECO:0000256" key="4">
    <source>
        <dbReference type="ARBA" id="ARBA00022840"/>
    </source>
</evidence>
<dbReference type="InterPro" id="IPR003593">
    <property type="entry name" value="AAA+_ATPase"/>
</dbReference>
<organism evidence="10 11">
    <name type="scientific">Paenibacillus etheri</name>
    <dbReference type="NCBI Taxonomy" id="1306852"/>
    <lineage>
        <taxon>Bacteria</taxon>
        <taxon>Bacillati</taxon>
        <taxon>Bacillota</taxon>
        <taxon>Bacilli</taxon>
        <taxon>Bacillales</taxon>
        <taxon>Paenibacillaceae</taxon>
        <taxon>Paenibacillus</taxon>
    </lineage>
</organism>
<gene>
    <name evidence="10" type="ORF">UQ64_15765</name>
</gene>
<evidence type="ECO:0000313" key="10">
    <source>
        <dbReference type="EMBL" id="KTD86882.1"/>
    </source>
</evidence>
<dbReference type="Proteomes" id="UP000054709">
    <property type="component" value="Unassembled WGS sequence"/>
</dbReference>
<evidence type="ECO:0000259" key="8">
    <source>
        <dbReference type="PROSITE" id="PS50893"/>
    </source>
</evidence>
<feature type="transmembrane region" description="Helical" evidence="7">
    <location>
        <begin position="169"/>
        <end position="187"/>
    </location>
</feature>
<dbReference type="Gene3D" id="1.20.1560.10">
    <property type="entry name" value="ABC transporter type 1, transmembrane domain"/>
    <property type="match status" value="1"/>
</dbReference>
<sequence length="594" mass="67606">MKVSTKKYTYKERCCLPDFLYVVKLLYVKDRRNSLLYFITNLLGAPILFAELFTTKYVVDLIQNFNPNAYQHILLIVSLLMLVLYLAGLNSSLRAISITNLTSTSIYELEHSILDKTSKLSTALLEDPATKTKREKAKRLYLIDLLDQWTGVTVQLITLVALMVVLSVYGFYILVLIILGVQILQLYTMKRMSQRIEAISADQTSSVRMINYLVDLLVNRNTIPEVRMYRMSSYLVSSMKESFTSNFKQRHRKVIYSESLNFSHSLIMILLNGITIAILAITIGNSGQSAGLFVLLLQISSQLFIVIPALTRVYSDLAKSRLRYEDYTSYLDLEEQVLRDQEVNSNRNTDPMKVHVDQMYFRYPTNANNTLSNINMTIHPGERIAFVGENGSGKSTLVKLILGLYPATAGNIQWFKGENEVLAHNVTQDTRVVFQDFIKLQRPIRENIALGNMATIHDDSRLLSAMRTAEADHYGVALDTLVGPQFGGIDLSGGQWQRLAIARAYLNDGALMIFDEPTAALDPYAEQQAFDTFMKLGEQQTSIIVTHRLYMSKFVDRIFLFEDGEIVESGTHEELMRVDGKYKKMFNRQSSLYV</sequence>
<feature type="transmembrane region" description="Helical" evidence="7">
    <location>
        <begin position="140"/>
        <end position="163"/>
    </location>
</feature>
<dbReference type="CDD" id="cd03228">
    <property type="entry name" value="ABCC_MRP_Like"/>
    <property type="match status" value="1"/>
</dbReference>
<name>A0A0W1AZX8_9BACL</name>
<protein>
    <recommendedName>
        <fullName evidence="12">ABC transporter ATP-binding protein</fullName>
    </recommendedName>
</protein>
<evidence type="ECO:0000256" key="3">
    <source>
        <dbReference type="ARBA" id="ARBA00022741"/>
    </source>
</evidence>
<dbReference type="PROSITE" id="PS00211">
    <property type="entry name" value="ABC_TRANSPORTER_1"/>
    <property type="match status" value="1"/>
</dbReference>
<evidence type="ECO:0000256" key="7">
    <source>
        <dbReference type="SAM" id="Phobius"/>
    </source>
</evidence>
<feature type="transmembrane region" description="Helical" evidence="7">
    <location>
        <begin position="34"/>
        <end position="54"/>
    </location>
</feature>
<dbReference type="Pfam" id="PF00005">
    <property type="entry name" value="ABC_tran"/>
    <property type="match status" value="1"/>
</dbReference>
<evidence type="ECO:0008006" key="12">
    <source>
        <dbReference type="Google" id="ProtNLM"/>
    </source>
</evidence>
<dbReference type="GO" id="GO:0140359">
    <property type="term" value="F:ABC-type transporter activity"/>
    <property type="evidence" value="ECO:0007669"/>
    <property type="project" value="InterPro"/>
</dbReference>
<dbReference type="SUPFAM" id="SSF52540">
    <property type="entry name" value="P-loop containing nucleoside triphosphate hydrolases"/>
    <property type="match status" value="1"/>
</dbReference>
<dbReference type="InterPro" id="IPR036640">
    <property type="entry name" value="ABC1_TM_sf"/>
</dbReference>
<evidence type="ECO:0000256" key="2">
    <source>
        <dbReference type="ARBA" id="ARBA00022692"/>
    </source>
</evidence>
<dbReference type="EMBL" id="LCZJ02000019">
    <property type="protein sequence ID" value="KTD86882.1"/>
    <property type="molecule type" value="Genomic_DNA"/>
</dbReference>
<evidence type="ECO:0000259" key="9">
    <source>
        <dbReference type="PROSITE" id="PS50929"/>
    </source>
</evidence>
<feature type="transmembrane region" description="Helical" evidence="7">
    <location>
        <begin position="260"/>
        <end position="284"/>
    </location>
</feature>
<accession>A0A0W1AZX8</accession>
<dbReference type="GO" id="GO:0016887">
    <property type="term" value="F:ATP hydrolysis activity"/>
    <property type="evidence" value="ECO:0007669"/>
    <property type="project" value="InterPro"/>
</dbReference>
<dbReference type="InterPro" id="IPR003439">
    <property type="entry name" value="ABC_transporter-like_ATP-bd"/>
</dbReference>
<feature type="transmembrane region" description="Helical" evidence="7">
    <location>
        <begin position="69"/>
        <end position="87"/>
    </location>
</feature>
<keyword evidence="5 7" id="KW-1133">Transmembrane helix</keyword>
<comment type="subcellular location">
    <subcellularLocation>
        <location evidence="1">Cell membrane</location>
        <topology evidence="1">Multi-pass membrane protein</topology>
    </subcellularLocation>
</comment>
<feature type="transmembrane region" description="Helical" evidence="7">
    <location>
        <begin position="290"/>
        <end position="314"/>
    </location>
</feature>
<dbReference type="AlphaFoldDB" id="A0A0W1AZX8"/>
<reference evidence="10 11" key="1">
    <citation type="journal article" date="2015" name="Int. Biodeterior. Biodegradation">
        <title>Physiological and genetic screening methods for the isolation of methyl tert-butyl ether-degrading bacteria for bioremediation purposes.</title>
        <authorList>
            <person name="Guisado I.M."/>
            <person name="Purswani J."/>
            <person name="Gonzalez Lopez J."/>
            <person name="Pozo C."/>
        </authorList>
    </citation>
    <scope>NUCLEOTIDE SEQUENCE [LARGE SCALE GENOMIC DNA]</scope>
    <source>
        <strain evidence="10 11">SH7</strain>
    </source>
</reference>
<dbReference type="SMART" id="SM00382">
    <property type="entry name" value="AAA"/>
    <property type="match status" value="1"/>
</dbReference>
<feature type="domain" description="ABC transporter" evidence="8">
    <location>
        <begin position="354"/>
        <end position="588"/>
    </location>
</feature>
<keyword evidence="2 7" id="KW-0812">Transmembrane</keyword>
<evidence type="ECO:0000256" key="1">
    <source>
        <dbReference type="ARBA" id="ARBA00004651"/>
    </source>
</evidence>
<comment type="caution">
    <text evidence="10">The sequence shown here is derived from an EMBL/GenBank/DDBJ whole genome shotgun (WGS) entry which is preliminary data.</text>
</comment>
<dbReference type="Gene3D" id="3.40.50.300">
    <property type="entry name" value="P-loop containing nucleotide triphosphate hydrolases"/>
    <property type="match status" value="1"/>
</dbReference>
<dbReference type="InterPro" id="IPR039421">
    <property type="entry name" value="Type_1_exporter"/>
</dbReference>
<dbReference type="PANTHER" id="PTHR24221:SF503">
    <property type="entry name" value="MITOCHONDRIAL POTASSIUM CHANNEL ATP-BINDING SUBUNIT"/>
    <property type="match status" value="1"/>
</dbReference>
<keyword evidence="3" id="KW-0547">Nucleotide-binding</keyword>
<keyword evidence="11" id="KW-1185">Reference proteome</keyword>
<dbReference type="InterPro" id="IPR011527">
    <property type="entry name" value="ABC1_TM_dom"/>
</dbReference>
<dbReference type="InterPro" id="IPR027417">
    <property type="entry name" value="P-loop_NTPase"/>
</dbReference>
<keyword evidence="6 7" id="KW-0472">Membrane</keyword>
<feature type="domain" description="ABC transmembrane type-1" evidence="9">
    <location>
        <begin position="156"/>
        <end position="319"/>
    </location>
</feature>
<proteinExistence type="predicted"/>
<dbReference type="GO" id="GO:0005886">
    <property type="term" value="C:plasma membrane"/>
    <property type="evidence" value="ECO:0007669"/>
    <property type="project" value="UniProtKB-SubCell"/>
</dbReference>
<dbReference type="GO" id="GO:0005524">
    <property type="term" value="F:ATP binding"/>
    <property type="evidence" value="ECO:0007669"/>
    <property type="project" value="UniProtKB-KW"/>
</dbReference>